<comment type="caution">
    <text evidence="2">The sequence shown here is derived from an EMBL/GenBank/DDBJ whole genome shotgun (WGS) entry which is preliminary data.</text>
</comment>
<feature type="compositionally biased region" description="Basic and acidic residues" evidence="1">
    <location>
        <begin position="36"/>
        <end position="45"/>
    </location>
</feature>
<reference evidence="2 3" key="1">
    <citation type="journal article" date="2024" name="BMC Genomics">
        <title>De novo assembly and annotation of Popillia japonica's genome with initial clues to its potential as an invasive pest.</title>
        <authorList>
            <person name="Cucini C."/>
            <person name="Boschi S."/>
            <person name="Funari R."/>
            <person name="Cardaioli E."/>
            <person name="Iannotti N."/>
            <person name="Marturano G."/>
            <person name="Paoli F."/>
            <person name="Bruttini M."/>
            <person name="Carapelli A."/>
            <person name="Frati F."/>
            <person name="Nardi F."/>
        </authorList>
    </citation>
    <scope>NUCLEOTIDE SEQUENCE [LARGE SCALE GENOMIC DNA]</scope>
    <source>
        <strain evidence="2">DMR45628</strain>
    </source>
</reference>
<evidence type="ECO:0000313" key="3">
    <source>
        <dbReference type="Proteomes" id="UP001458880"/>
    </source>
</evidence>
<feature type="compositionally biased region" description="Polar residues" evidence="1">
    <location>
        <begin position="22"/>
        <end position="32"/>
    </location>
</feature>
<dbReference type="Proteomes" id="UP001458880">
    <property type="component" value="Unassembled WGS sequence"/>
</dbReference>
<keyword evidence="3" id="KW-1185">Reference proteome</keyword>
<organism evidence="2 3">
    <name type="scientific">Popillia japonica</name>
    <name type="common">Japanese beetle</name>
    <dbReference type="NCBI Taxonomy" id="7064"/>
    <lineage>
        <taxon>Eukaryota</taxon>
        <taxon>Metazoa</taxon>
        <taxon>Ecdysozoa</taxon>
        <taxon>Arthropoda</taxon>
        <taxon>Hexapoda</taxon>
        <taxon>Insecta</taxon>
        <taxon>Pterygota</taxon>
        <taxon>Neoptera</taxon>
        <taxon>Endopterygota</taxon>
        <taxon>Coleoptera</taxon>
        <taxon>Polyphaga</taxon>
        <taxon>Scarabaeiformia</taxon>
        <taxon>Scarabaeidae</taxon>
        <taxon>Rutelinae</taxon>
        <taxon>Popillia</taxon>
    </lineage>
</organism>
<feature type="region of interest" description="Disordered" evidence="1">
    <location>
        <begin position="19"/>
        <end position="45"/>
    </location>
</feature>
<protein>
    <submittedName>
        <fullName evidence="2">Uncharacterized protein</fullName>
    </submittedName>
</protein>
<dbReference type="AlphaFoldDB" id="A0AAW1KQC8"/>
<evidence type="ECO:0000313" key="2">
    <source>
        <dbReference type="EMBL" id="KAK9722341.1"/>
    </source>
</evidence>
<accession>A0AAW1KQC8</accession>
<gene>
    <name evidence="2" type="ORF">QE152_g19729</name>
</gene>
<evidence type="ECO:0000256" key="1">
    <source>
        <dbReference type="SAM" id="MobiDB-lite"/>
    </source>
</evidence>
<sequence>MLDIWSAQVAVYVARYCDGKTTPDQGASSTTLARPRGGETTEMRPPRAVVVGSINERRDARKRTRRPVVGVSGTRAVHFSNSVGSRSDLVWSLHEAVCQDNLKFFDLYIMN</sequence>
<name>A0AAW1KQC8_POPJA</name>
<proteinExistence type="predicted"/>
<dbReference type="EMBL" id="JASPKY010000189">
    <property type="protein sequence ID" value="KAK9722341.1"/>
    <property type="molecule type" value="Genomic_DNA"/>
</dbReference>